<reference evidence="1 2" key="1">
    <citation type="submission" date="2023-09" db="EMBL/GenBank/DDBJ databases">
        <title>Nesidiocoris tenuis whole genome shotgun sequence.</title>
        <authorList>
            <person name="Shibata T."/>
            <person name="Shimoda M."/>
            <person name="Kobayashi T."/>
            <person name="Uehara T."/>
        </authorList>
    </citation>
    <scope>NUCLEOTIDE SEQUENCE [LARGE SCALE GENOMIC DNA]</scope>
    <source>
        <strain evidence="1 2">Japan</strain>
    </source>
</reference>
<dbReference type="Proteomes" id="UP001307889">
    <property type="component" value="Chromosome 7"/>
</dbReference>
<accession>A0ABN7AXX6</accession>
<dbReference type="EMBL" id="AP028915">
    <property type="protein sequence ID" value="BES97041.1"/>
    <property type="molecule type" value="Genomic_DNA"/>
</dbReference>
<protein>
    <submittedName>
        <fullName evidence="1">Uncharacterized protein</fullName>
    </submittedName>
</protein>
<sequence>MPPPPPHKSPCGKLMRLAVAAIGYVLFKDQQPNIYPQRDSMFWNMPNREDAVNTILRIMLIHFSREFRESQAALNNGQRQGCMMMMDSSMQDKTKHCPKSGKCMMIMDSSMQDKTKHCPKSGKCLVVPKDGI</sequence>
<evidence type="ECO:0000313" key="1">
    <source>
        <dbReference type="EMBL" id="BES97041.1"/>
    </source>
</evidence>
<keyword evidence="2" id="KW-1185">Reference proteome</keyword>
<gene>
    <name evidence="1" type="ORF">NTJ_09854</name>
</gene>
<name>A0ABN7AXX6_9HEMI</name>
<organism evidence="1 2">
    <name type="scientific">Nesidiocoris tenuis</name>
    <dbReference type="NCBI Taxonomy" id="355587"/>
    <lineage>
        <taxon>Eukaryota</taxon>
        <taxon>Metazoa</taxon>
        <taxon>Ecdysozoa</taxon>
        <taxon>Arthropoda</taxon>
        <taxon>Hexapoda</taxon>
        <taxon>Insecta</taxon>
        <taxon>Pterygota</taxon>
        <taxon>Neoptera</taxon>
        <taxon>Paraneoptera</taxon>
        <taxon>Hemiptera</taxon>
        <taxon>Heteroptera</taxon>
        <taxon>Panheteroptera</taxon>
        <taxon>Cimicomorpha</taxon>
        <taxon>Miridae</taxon>
        <taxon>Dicyphina</taxon>
        <taxon>Nesidiocoris</taxon>
    </lineage>
</organism>
<evidence type="ECO:0000313" key="2">
    <source>
        <dbReference type="Proteomes" id="UP001307889"/>
    </source>
</evidence>
<proteinExistence type="predicted"/>